<organism evidence="1 2">
    <name type="scientific">Paenibacillus gansuensis</name>
    <dbReference type="NCBI Taxonomy" id="306542"/>
    <lineage>
        <taxon>Bacteria</taxon>
        <taxon>Bacillati</taxon>
        <taxon>Bacillota</taxon>
        <taxon>Bacilli</taxon>
        <taxon>Bacillales</taxon>
        <taxon>Paenibacillaceae</taxon>
        <taxon>Paenibacillus</taxon>
    </lineage>
</organism>
<protein>
    <submittedName>
        <fullName evidence="1">Uncharacterized protein</fullName>
    </submittedName>
</protein>
<sequence>MEDVQMQILLELKKLNSQLESIAANLVQGNTSTIHSRLDYQRSKLFQVEEEQYVLTKKLEKLKVRGQ</sequence>
<evidence type="ECO:0000313" key="1">
    <source>
        <dbReference type="EMBL" id="MFD2614172.1"/>
    </source>
</evidence>
<proteinExistence type="predicted"/>
<dbReference type="Proteomes" id="UP001597541">
    <property type="component" value="Unassembled WGS sequence"/>
</dbReference>
<dbReference type="RefSeq" id="WP_377604741.1">
    <property type="nucleotide sequence ID" value="NZ_JBHUME010000010.1"/>
</dbReference>
<gene>
    <name evidence="1" type="ORF">ACFSUF_17325</name>
</gene>
<name>A0ABW5PJD6_9BACL</name>
<accession>A0ABW5PJD6</accession>
<comment type="caution">
    <text evidence="1">The sequence shown here is derived from an EMBL/GenBank/DDBJ whole genome shotgun (WGS) entry which is preliminary data.</text>
</comment>
<reference evidence="2" key="1">
    <citation type="journal article" date="2019" name="Int. J. Syst. Evol. Microbiol.">
        <title>The Global Catalogue of Microorganisms (GCM) 10K type strain sequencing project: providing services to taxonomists for standard genome sequencing and annotation.</title>
        <authorList>
            <consortium name="The Broad Institute Genomics Platform"/>
            <consortium name="The Broad Institute Genome Sequencing Center for Infectious Disease"/>
            <person name="Wu L."/>
            <person name="Ma J."/>
        </authorList>
    </citation>
    <scope>NUCLEOTIDE SEQUENCE [LARGE SCALE GENOMIC DNA]</scope>
    <source>
        <strain evidence="2">KCTC 3950</strain>
    </source>
</reference>
<dbReference type="EMBL" id="JBHUME010000010">
    <property type="protein sequence ID" value="MFD2614172.1"/>
    <property type="molecule type" value="Genomic_DNA"/>
</dbReference>
<keyword evidence="2" id="KW-1185">Reference proteome</keyword>
<evidence type="ECO:0000313" key="2">
    <source>
        <dbReference type="Proteomes" id="UP001597541"/>
    </source>
</evidence>